<gene>
    <name evidence="1" type="ORF">SAMN05216580_0055</name>
</gene>
<organism evidence="1 2">
    <name type="scientific">Geopseudomonas guangdongensis</name>
    <dbReference type="NCBI Taxonomy" id="1245526"/>
    <lineage>
        <taxon>Bacteria</taxon>
        <taxon>Pseudomonadati</taxon>
        <taxon>Pseudomonadota</taxon>
        <taxon>Gammaproteobacteria</taxon>
        <taxon>Pseudomonadales</taxon>
        <taxon>Pseudomonadaceae</taxon>
        <taxon>Geopseudomonas</taxon>
    </lineage>
</organism>
<dbReference type="AlphaFoldDB" id="A0A1H2DW21"/>
<dbReference type="EMBL" id="LT629780">
    <property type="protein sequence ID" value="SDT87039.1"/>
    <property type="molecule type" value="Genomic_DNA"/>
</dbReference>
<evidence type="ECO:0000313" key="1">
    <source>
        <dbReference type="EMBL" id="SDT87039.1"/>
    </source>
</evidence>
<dbReference type="Proteomes" id="UP000243063">
    <property type="component" value="Chromosome I"/>
</dbReference>
<name>A0A1H2DW21_9GAMM</name>
<proteinExistence type="predicted"/>
<protein>
    <submittedName>
        <fullName evidence="1">Uncharacterized protein</fullName>
    </submittedName>
</protein>
<sequence length="70" mass="7305">MQRQFVRVLFLSLAVSVLYLAASAWQEPRPQVIVGIDGAAHAPATPRGSAGCLDPAALLMLLGVTRGMSG</sequence>
<dbReference type="RefSeq" id="WP_090211242.1">
    <property type="nucleotide sequence ID" value="NZ_LT629780.1"/>
</dbReference>
<evidence type="ECO:0000313" key="2">
    <source>
        <dbReference type="Proteomes" id="UP000243063"/>
    </source>
</evidence>
<keyword evidence="2" id="KW-1185">Reference proteome</keyword>
<reference evidence="2" key="1">
    <citation type="submission" date="2016-10" db="EMBL/GenBank/DDBJ databases">
        <authorList>
            <person name="Varghese N."/>
            <person name="Submissions S."/>
        </authorList>
    </citation>
    <scope>NUCLEOTIDE SEQUENCE [LARGE SCALE GENOMIC DNA]</scope>
    <source>
        <strain evidence="2">CCTCC 2012022</strain>
    </source>
</reference>
<dbReference type="STRING" id="1245526.SAMN05216580_0055"/>
<accession>A0A1H2DW21</accession>